<evidence type="ECO:0000256" key="1">
    <source>
        <dbReference type="SAM" id="MobiDB-lite"/>
    </source>
</evidence>
<protein>
    <submittedName>
        <fullName evidence="3">G2653 protein</fullName>
    </submittedName>
</protein>
<evidence type="ECO:0000313" key="4">
    <source>
        <dbReference type="Proteomes" id="UP001497392"/>
    </source>
</evidence>
<organism evidence="3 4">
    <name type="scientific">Coccomyxa viridis</name>
    <dbReference type="NCBI Taxonomy" id="1274662"/>
    <lineage>
        <taxon>Eukaryota</taxon>
        <taxon>Viridiplantae</taxon>
        <taxon>Chlorophyta</taxon>
        <taxon>core chlorophytes</taxon>
        <taxon>Trebouxiophyceae</taxon>
        <taxon>Trebouxiophyceae incertae sedis</taxon>
        <taxon>Coccomyxaceae</taxon>
        <taxon>Coccomyxa</taxon>
    </lineage>
</organism>
<dbReference type="EMBL" id="CAXHTA020000004">
    <property type="protein sequence ID" value="CAL5220611.1"/>
    <property type="molecule type" value="Genomic_DNA"/>
</dbReference>
<dbReference type="Pfam" id="PF01136">
    <property type="entry name" value="Peptidase_U32"/>
    <property type="match status" value="2"/>
</dbReference>
<dbReference type="SUPFAM" id="SSF51366">
    <property type="entry name" value="Ribulose-phoshate binding barrel"/>
    <property type="match status" value="1"/>
</dbReference>
<proteinExistence type="predicted"/>
<gene>
    <name evidence="3" type="primary">g2653</name>
    <name evidence="3" type="ORF">VP750_LOCUS2270</name>
</gene>
<dbReference type="Pfam" id="PF12392">
    <property type="entry name" value="DUF3656"/>
    <property type="match status" value="1"/>
</dbReference>
<dbReference type="PANTHER" id="PTHR30217:SF10">
    <property type="entry name" value="23S RRNA 5-HYDROXYCYTIDINE C2501 SYNTHASE"/>
    <property type="match status" value="1"/>
</dbReference>
<dbReference type="Proteomes" id="UP001497392">
    <property type="component" value="Unassembled WGS sequence"/>
</dbReference>
<dbReference type="InterPro" id="IPR001539">
    <property type="entry name" value="Peptidase_U32"/>
</dbReference>
<feature type="compositionally biased region" description="Low complexity" evidence="1">
    <location>
        <begin position="657"/>
        <end position="683"/>
    </location>
</feature>
<keyword evidence="4" id="KW-1185">Reference proteome</keyword>
<feature type="compositionally biased region" description="Low complexity" evidence="1">
    <location>
        <begin position="705"/>
        <end position="725"/>
    </location>
</feature>
<accession>A0ABP1FNW4</accession>
<feature type="region of interest" description="Disordered" evidence="1">
    <location>
        <begin position="657"/>
        <end position="725"/>
    </location>
</feature>
<evidence type="ECO:0000313" key="3">
    <source>
        <dbReference type="EMBL" id="CAL5220611.1"/>
    </source>
</evidence>
<reference evidence="3 4" key="1">
    <citation type="submission" date="2024-06" db="EMBL/GenBank/DDBJ databases">
        <authorList>
            <person name="Kraege A."/>
            <person name="Thomma B."/>
        </authorList>
    </citation>
    <scope>NUCLEOTIDE SEQUENCE [LARGE SCALE GENOMIC DNA]</scope>
</reference>
<dbReference type="PANTHER" id="PTHR30217">
    <property type="entry name" value="PEPTIDASE U32 FAMILY"/>
    <property type="match status" value="1"/>
</dbReference>
<comment type="caution">
    <text evidence="3">The sequence shown here is derived from an EMBL/GenBank/DDBJ whole genome shotgun (WGS) entry which is preliminary data.</text>
</comment>
<dbReference type="InterPro" id="IPR011060">
    <property type="entry name" value="RibuloseP-bd_barrel"/>
</dbReference>
<name>A0ABP1FNW4_9CHLO</name>
<feature type="domain" description="Peptidase U32 collagenase" evidence="2">
    <location>
        <begin position="490"/>
        <end position="613"/>
    </location>
</feature>
<sequence>MPTVFVSLTAGPEAVSNIVRRQCSLCASDVGLKALRHHKNRNKALRRRLAPARTLVSSSLASKAIDGVAPAAVGTPKLHRKPQVLAPAGGWPQLKAAVENGADAVYLGLSDFNARARAVNFTPEELPEVMGYLHERGVKGYVTLNVLLFDEELERAEQTIRTIATSGADAVIVQDIGVATLVGRIAPSLPIHASTQMSITSADGADFARQLGAKRVVVGRELSVADISKVSAGTDAEVEAFVHGALCVSYSGQCFSSEAWGGRSANRGQCAQACRMPYGLVVNGQLRDLADIKYLLSPQDLMALDCIPDMIRAGVSCFKIEGRLKGPDYVAITTAAYRAAVDSAWADITSQPNVQSIPAGVSAEQRRSLHQVFARGQDEQQRGLTPGFLEGPQHQRLVRGRAPRHRGVLAGRVVHVDMRSDTVTIDMLESLKRGDGLVFDSGAPDGDEEGGTVYNIQTSGRRSSASAACVDLTFGPRQLDLRRIKAGDLVWRNKDPAVEAQARASYESLSSAEMRKVPVDASVSGSLGQALRLRLYVDGELTADVDSAVALQPASSIPLSEAALRKALGTLGSNSLSLQSLDLSHLDLSAGLFIPLSELKALRRAAASRCLEALRQRPSSQGLSSTPVLPSMLEHITSASKPSTLTSAAALPGALNGASSHSAASLAPPNSSSTDSSSSFSAETSRHSRVTEAGKGAGHRTQYNASGEQADSSSGSSQSGRHQQQQHQAQLRLLCRTMAQVQAACQVPWLEEVILDFLEVHGLKEAVSLVKQAGKRCIVCTPRVLKPGEERLANFYLRLQPDALLIRSAGMLQQMNPLKAQGSEVAGMHSSLPELEGDFSLNAANTLSADLLLGRGLQRLAPTHDLNAAQLAALGRSLGRERASRLEAIVHQHLPIFHTEHCVFCRFLSEGNSYLDCGHPCESNSVHLRDGNGKDHLVLADEGCRNTVFNAQAQSGLWHLKALQAAGYGSFRIELVDEPAEQVGPLLEAYRDAMSGERSPGEVWRWLGSLATRWGAVEGVTVGSLEVKSERLAATLKPTAAARR</sequence>
<evidence type="ECO:0000259" key="2">
    <source>
        <dbReference type="Pfam" id="PF12392"/>
    </source>
</evidence>
<dbReference type="InterPro" id="IPR020988">
    <property type="entry name" value="Pept_U32_collagenase"/>
</dbReference>
<dbReference type="InterPro" id="IPR051454">
    <property type="entry name" value="RNA/ubiquinone_mod_enzymes"/>
</dbReference>